<feature type="compositionally biased region" description="Basic and acidic residues" evidence="3">
    <location>
        <begin position="1"/>
        <end position="17"/>
    </location>
</feature>
<evidence type="ECO:0000259" key="4">
    <source>
        <dbReference type="PROSITE" id="PS50102"/>
    </source>
</evidence>
<reference evidence="5 6" key="1">
    <citation type="journal article" date="2018" name="Sci. Rep.">
        <title>Comparative analysis of the Pocillopora damicornis genome highlights role of immune system in coral evolution.</title>
        <authorList>
            <person name="Cunning R."/>
            <person name="Bay R.A."/>
            <person name="Gillette P."/>
            <person name="Baker A.C."/>
            <person name="Traylor-Knowles N."/>
        </authorList>
    </citation>
    <scope>NUCLEOTIDE SEQUENCE [LARGE SCALE GENOMIC DNA]</scope>
    <source>
        <strain evidence="5">RSMAS</strain>
        <tissue evidence="5">Whole animal</tissue>
    </source>
</reference>
<dbReference type="STRING" id="46731.A0A3M6TYI0"/>
<organism evidence="5 6">
    <name type="scientific">Pocillopora damicornis</name>
    <name type="common">Cauliflower coral</name>
    <name type="synonym">Millepora damicornis</name>
    <dbReference type="NCBI Taxonomy" id="46731"/>
    <lineage>
        <taxon>Eukaryota</taxon>
        <taxon>Metazoa</taxon>
        <taxon>Cnidaria</taxon>
        <taxon>Anthozoa</taxon>
        <taxon>Hexacorallia</taxon>
        <taxon>Scleractinia</taxon>
        <taxon>Astrocoeniina</taxon>
        <taxon>Pocilloporidae</taxon>
        <taxon>Pocillopora</taxon>
    </lineage>
</organism>
<feature type="compositionally biased region" description="Basic residues" evidence="3">
    <location>
        <begin position="18"/>
        <end position="36"/>
    </location>
</feature>
<dbReference type="PANTHER" id="PTHR19965:SF82">
    <property type="entry name" value="THO COMPLEX SUBUNIT 4"/>
    <property type="match status" value="1"/>
</dbReference>
<dbReference type="CDD" id="cd12680">
    <property type="entry name" value="RRM_THOC4"/>
    <property type="match status" value="1"/>
</dbReference>
<comment type="caution">
    <text evidence="5">The sequence shown here is derived from an EMBL/GenBank/DDBJ whole genome shotgun (WGS) entry which is preliminary data.</text>
</comment>
<dbReference type="InterPro" id="IPR025715">
    <property type="entry name" value="FoP_C"/>
</dbReference>
<dbReference type="Gene3D" id="3.30.70.330">
    <property type="match status" value="1"/>
</dbReference>
<dbReference type="OrthoDB" id="1049195at2759"/>
<proteinExistence type="predicted"/>
<feature type="region of interest" description="Disordered" evidence="3">
    <location>
        <begin position="1"/>
        <end position="66"/>
    </location>
</feature>
<dbReference type="InterPro" id="IPR012677">
    <property type="entry name" value="Nucleotide-bd_a/b_plait_sf"/>
</dbReference>
<dbReference type="Pfam" id="PF00076">
    <property type="entry name" value="RRM_1"/>
    <property type="match status" value="1"/>
</dbReference>
<protein>
    <recommendedName>
        <fullName evidence="4">RRM domain-containing protein</fullName>
    </recommendedName>
</protein>
<dbReference type="GO" id="GO:0003729">
    <property type="term" value="F:mRNA binding"/>
    <property type="evidence" value="ECO:0007669"/>
    <property type="project" value="TreeGrafter"/>
</dbReference>
<evidence type="ECO:0000313" key="5">
    <source>
        <dbReference type="EMBL" id="RMX46416.1"/>
    </source>
</evidence>
<accession>A0A3M6TYI0</accession>
<dbReference type="InterPro" id="IPR035979">
    <property type="entry name" value="RBD_domain_sf"/>
</dbReference>
<dbReference type="InterPro" id="IPR051229">
    <property type="entry name" value="ALYREF_mRNA_export"/>
</dbReference>
<dbReference type="SMART" id="SM00360">
    <property type="entry name" value="RRM"/>
    <property type="match status" value="1"/>
</dbReference>
<feature type="compositionally biased region" description="Gly residues" evidence="3">
    <location>
        <begin position="174"/>
        <end position="186"/>
    </location>
</feature>
<feature type="region of interest" description="Disordered" evidence="3">
    <location>
        <begin position="170"/>
        <end position="248"/>
    </location>
</feature>
<evidence type="ECO:0000256" key="1">
    <source>
        <dbReference type="ARBA" id="ARBA00022884"/>
    </source>
</evidence>
<dbReference type="SUPFAM" id="SSF54928">
    <property type="entry name" value="RNA-binding domain, RBD"/>
    <property type="match status" value="1"/>
</dbReference>
<dbReference type="PROSITE" id="PS50102">
    <property type="entry name" value="RRM"/>
    <property type="match status" value="1"/>
</dbReference>
<keyword evidence="1 2" id="KW-0694">RNA-binding</keyword>
<dbReference type="OMA" id="RNDYPRD"/>
<dbReference type="InterPro" id="IPR000504">
    <property type="entry name" value="RRM_dom"/>
</dbReference>
<dbReference type="GO" id="GO:0005634">
    <property type="term" value="C:nucleus"/>
    <property type="evidence" value="ECO:0007669"/>
    <property type="project" value="TreeGrafter"/>
</dbReference>
<evidence type="ECO:0000313" key="6">
    <source>
        <dbReference type="Proteomes" id="UP000275408"/>
    </source>
</evidence>
<evidence type="ECO:0000256" key="3">
    <source>
        <dbReference type="SAM" id="MobiDB-lite"/>
    </source>
</evidence>
<evidence type="ECO:0000256" key="2">
    <source>
        <dbReference type="PROSITE-ProRule" id="PRU00176"/>
    </source>
</evidence>
<feature type="compositionally biased region" description="Basic residues" evidence="3">
    <location>
        <begin position="202"/>
        <end position="214"/>
    </location>
</feature>
<dbReference type="Pfam" id="PF13865">
    <property type="entry name" value="FoP_duplication"/>
    <property type="match status" value="1"/>
</dbReference>
<dbReference type="EMBL" id="RCHS01002704">
    <property type="protein sequence ID" value="RMX46416.1"/>
    <property type="molecule type" value="Genomic_DNA"/>
</dbReference>
<dbReference type="SMART" id="SM01218">
    <property type="entry name" value="FoP_duplication"/>
    <property type="match status" value="1"/>
</dbReference>
<dbReference type="PANTHER" id="PTHR19965">
    <property type="entry name" value="RNA AND EXPORT FACTOR BINDING PROTEIN"/>
    <property type="match status" value="1"/>
</dbReference>
<sequence length="248" mass="26829">MAAKMDKVDMSLDDIIKQNKKTTRGGRRGRGGRGRGRGGPVRSGRGRGITKNRPTPYSRPKQLPDRWQHDLFDGDSGFRGGRNRSGGISTGCKLHISNLDFGVSDSDIQELFSEFGDLKKATVHYDVSGRSLGTAEVIFQRREDAQRAMKQYNGVPLDGREMIIELVTGSSNIGSGGGGGGGGFQGQGQRRRQQFNQSRGGNSRRGRGRGRGRGGRGGGSQKANVTAEDLDAELDAYHEEGDVDMDDE</sequence>
<dbReference type="Proteomes" id="UP000275408">
    <property type="component" value="Unassembled WGS sequence"/>
</dbReference>
<dbReference type="GO" id="GO:0006406">
    <property type="term" value="P:mRNA export from nucleus"/>
    <property type="evidence" value="ECO:0007669"/>
    <property type="project" value="TreeGrafter"/>
</dbReference>
<dbReference type="AlphaFoldDB" id="A0A3M6TYI0"/>
<feature type="domain" description="RRM" evidence="4">
    <location>
        <begin position="92"/>
        <end position="169"/>
    </location>
</feature>
<gene>
    <name evidence="5" type="ORF">pdam_00000523</name>
</gene>
<name>A0A3M6TYI0_POCDA</name>
<keyword evidence="6" id="KW-1185">Reference proteome</keyword>